<comment type="caution">
    <text evidence="12">The sequence shown here is derived from an EMBL/GenBank/DDBJ whole genome shotgun (WGS) entry which is preliminary data.</text>
</comment>
<dbReference type="PROSITE" id="PS00801">
    <property type="entry name" value="TRANSKETOLASE_1"/>
    <property type="match status" value="1"/>
</dbReference>
<dbReference type="CDD" id="cd02007">
    <property type="entry name" value="TPP_DXS"/>
    <property type="match status" value="1"/>
</dbReference>
<comment type="similarity">
    <text evidence="2 10">Belongs to the transketolase family. DXPS subfamily.</text>
</comment>
<name>A0ABT3X3Q2_9BACL</name>
<evidence type="ECO:0000256" key="4">
    <source>
        <dbReference type="ARBA" id="ARBA00022679"/>
    </source>
</evidence>
<dbReference type="GO" id="GO:0008661">
    <property type="term" value="F:1-deoxy-D-xylulose-5-phosphate synthase activity"/>
    <property type="evidence" value="ECO:0007669"/>
    <property type="project" value="UniProtKB-EC"/>
</dbReference>
<evidence type="ECO:0000313" key="12">
    <source>
        <dbReference type="EMBL" id="MCX7571517.1"/>
    </source>
</evidence>
<dbReference type="Gene3D" id="3.40.50.970">
    <property type="match status" value="2"/>
</dbReference>
<evidence type="ECO:0000256" key="2">
    <source>
        <dbReference type="ARBA" id="ARBA00011081"/>
    </source>
</evidence>
<keyword evidence="4 10" id="KW-0808">Transferase</keyword>
<protein>
    <recommendedName>
        <fullName evidence="10">1-deoxy-D-xylulose-5-phosphate synthase</fullName>
        <ecNumber evidence="10">2.2.1.7</ecNumber>
    </recommendedName>
    <alternativeName>
        <fullName evidence="10">1-deoxyxylulose-5-phosphate synthase</fullName>
        <shortName evidence="10">DXP synthase</shortName>
        <shortName evidence="10">DXPS</shortName>
    </alternativeName>
</protein>
<dbReference type="Pfam" id="PF02780">
    <property type="entry name" value="Transketolase_C"/>
    <property type="match status" value="1"/>
</dbReference>
<dbReference type="InterPro" id="IPR029061">
    <property type="entry name" value="THDP-binding"/>
</dbReference>
<feature type="binding site" evidence="10">
    <location>
        <position position="173"/>
    </location>
    <ligand>
        <name>Mg(2+)</name>
        <dbReference type="ChEBI" id="CHEBI:18420"/>
    </ligand>
</feature>
<dbReference type="InterPro" id="IPR009014">
    <property type="entry name" value="Transketo_C/PFOR_II"/>
</dbReference>
<feature type="binding site" evidence="10">
    <location>
        <begin position="145"/>
        <end position="146"/>
    </location>
    <ligand>
        <name>thiamine diphosphate</name>
        <dbReference type="ChEBI" id="CHEBI:58937"/>
    </ligand>
</feature>
<feature type="binding site" evidence="10">
    <location>
        <position position="173"/>
    </location>
    <ligand>
        <name>thiamine diphosphate</name>
        <dbReference type="ChEBI" id="CHEBI:58937"/>
    </ligand>
</feature>
<feature type="binding site" evidence="10">
    <location>
        <position position="72"/>
    </location>
    <ligand>
        <name>thiamine diphosphate</name>
        <dbReference type="ChEBI" id="CHEBI:58937"/>
    </ligand>
</feature>
<evidence type="ECO:0000256" key="1">
    <source>
        <dbReference type="ARBA" id="ARBA00004980"/>
    </source>
</evidence>
<dbReference type="InterPro" id="IPR020826">
    <property type="entry name" value="Transketolase_BS"/>
</dbReference>
<dbReference type="PROSITE" id="PS00802">
    <property type="entry name" value="TRANSKETOLASE_2"/>
    <property type="match status" value="1"/>
</dbReference>
<dbReference type="HAMAP" id="MF_00315">
    <property type="entry name" value="DXP_synth"/>
    <property type="match status" value="1"/>
</dbReference>
<dbReference type="InterPro" id="IPR033248">
    <property type="entry name" value="Transketolase_C"/>
</dbReference>
<dbReference type="CDD" id="cd07033">
    <property type="entry name" value="TPP_PYR_DXS_TK_like"/>
    <property type="match status" value="1"/>
</dbReference>
<dbReference type="EMBL" id="JAPMLT010000011">
    <property type="protein sequence ID" value="MCX7571517.1"/>
    <property type="molecule type" value="Genomic_DNA"/>
</dbReference>
<keyword evidence="9 10" id="KW-0414">Isoprene biosynthesis</keyword>
<sequence length="634" mass="69240">MLLDQIHSPSDLKHLSVEQLTTLSEEIRQFLIESLAVTGGHFGSNLGVVELTLALHQIFESPKDKIIWDVGHQAYVHKILTGRKHLFPTLRKYKGMSGFPKRGESEHDMFDVGHASTSISAAVGYAVGRDMSGEDHKVVAVIGDGAMTGGMAFEALNHAGHVKTDMVVVLNDNEMSIAPNVGAISSYLTKLRVDPHYSSFKKEVSHLLHKVGGDIGDKAAKVLERAKDSFKYFMVPGILFEEFGFTYLGPIDGHDLPTLLKYLKQARNTKGPVLLHVITQKGKGYAVAADAPDKMHAVNKGFNVQPGDAPKVVKVKAAPPQYTKVFGDTLTEMAKENENIVAITAAMPSGTGLSKFADAYPKRFYDVGIAEQHAATFAAGLACAGKKPVLSLYSTFLQRAYDQTIHDICIQNLPVVFAIDRAGLVGADGETHQGAFDVSYLRIIPNMAIMMPKDENELRHMLHTAVHYDKGPIAVRYPRGEGRGVEMDTELKRLPIGKSETVRDGKDLAILAFGPIIETAERAAELLAEEGIEARVINLRFVKPLDGEMLMELAQQNMPIVTLEEGAVAGGVGSAVLEFYAQNRVTNINLFPLGLPDQFIEHGTPEELRDSVGLNVDTLVEYVKTMVPLKQKRA</sequence>
<dbReference type="InterPro" id="IPR049557">
    <property type="entry name" value="Transketolase_CS"/>
</dbReference>
<dbReference type="InterPro" id="IPR005477">
    <property type="entry name" value="Dxylulose-5-P_synthase"/>
</dbReference>
<comment type="cofactor">
    <cofactor evidence="10">
        <name>thiamine diphosphate</name>
        <dbReference type="ChEBI" id="CHEBI:58937"/>
    </cofactor>
    <text evidence="10">Binds 1 thiamine pyrophosphate per subunit.</text>
</comment>
<evidence type="ECO:0000256" key="3">
    <source>
        <dbReference type="ARBA" id="ARBA00011738"/>
    </source>
</evidence>
<keyword evidence="13" id="KW-1185">Reference proteome</keyword>
<dbReference type="RefSeq" id="WP_267152765.1">
    <property type="nucleotide sequence ID" value="NZ_JAPMLT010000011.1"/>
</dbReference>
<dbReference type="Pfam" id="PF02779">
    <property type="entry name" value="Transket_pyr"/>
    <property type="match status" value="1"/>
</dbReference>
<feature type="binding site" evidence="10">
    <location>
        <position position="285"/>
    </location>
    <ligand>
        <name>thiamine diphosphate</name>
        <dbReference type="ChEBI" id="CHEBI:58937"/>
    </ligand>
</feature>
<proteinExistence type="inferred from homology"/>
<dbReference type="PANTHER" id="PTHR43322">
    <property type="entry name" value="1-D-DEOXYXYLULOSE 5-PHOSPHATE SYNTHASE-RELATED"/>
    <property type="match status" value="1"/>
</dbReference>
<evidence type="ECO:0000256" key="5">
    <source>
        <dbReference type="ARBA" id="ARBA00022723"/>
    </source>
</evidence>
<dbReference type="Pfam" id="PF13292">
    <property type="entry name" value="DXP_synthase_N"/>
    <property type="match status" value="1"/>
</dbReference>
<evidence type="ECO:0000256" key="6">
    <source>
        <dbReference type="ARBA" id="ARBA00022842"/>
    </source>
</evidence>
<evidence type="ECO:0000256" key="9">
    <source>
        <dbReference type="ARBA" id="ARBA00023229"/>
    </source>
</evidence>
<comment type="pathway">
    <text evidence="1 10">Metabolic intermediate biosynthesis; 1-deoxy-D-xylulose 5-phosphate biosynthesis; 1-deoxy-D-xylulose 5-phosphate from D-glyceraldehyde 3-phosphate and pyruvate: step 1/1.</text>
</comment>
<feature type="binding site" evidence="10">
    <location>
        <position position="371"/>
    </location>
    <ligand>
        <name>thiamine diphosphate</name>
        <dbReference type="ChEBI" id="CHEBI:58937"/>
    </ligand>
</feature>
<evidence type="ECO:0000259" key="11">
    <source>
        <dbReference type="SMART" id="SM00861"/>
    </source>
</evidence>
<organism evidence="12 13">
    <name type="scientific">Tumebacillus lacus</name>
    <dbReference type="NCBI Taxonomy" id="2995335"/>
    <lineage>
        <taxon>Bacteria</taxon>
        <taxon>Bacillati</taxon>
        <taxon>Bacillota</taxon>
        <taxon>Bacilli</taxon>
        <taxon>Bacillales</taxon>
        <taxon>Alicyclobacillaceae</taxon>
        <taxon>Tumebacillus</taxon>
    </lineage>
</organism>
<comment type="function">
    <text evidence="10">Catalyzes the acyloin condensation reaction between C atoms 2 and 3 of pyruvate and glyceraldehyde 3-phosphate to yield 1-deoxy-D-xylulose-5-phosphate (DXP).</text>
</comment>
<dbReference type="NCBIfam" id="TIGR00204">
    <property type="entry name" value="dxs"/>
    <property type="match status" value="1"/>
</dbReference>
<keyword evidence="8 10" id="KW-0786">Thiamine pyrophosphate</keyword>
<keyword evidence="6 10" id="KW-0460">Magnesium</keyword>
<gene>
    <name evidence="10 12" type="primary">dxs</name>
    <name evidence="12" type="ORF">OS242_16330</name>
</gene>
<evidence type="ECO:0000256" key="7">
    <source>
        <dbReference type="ARBA" id="ARBA00022977"/>
    </source>
</evidence>
<comment type="catalytic activity">
    <reaction evidence="10">
        <text>D-glyceraldehyde 3-phosphate + pyruvate + H(+) = 1-deoxy-D-xylulose 5-phosphate + CO2</text>
        <dbReference type="Rhea" id="RHEA:12605"/>
        <dbReference type="ChEBI" id="CHEBI:15361"/>
        <dbReference type="ChEBI" id="CHEBI:15378"/>
        <dbReference type="ChEBI" id="CHEBI:16526"/>
        <dbReference type="ChEBI" id="CHEBI:57792"/>
        <dbReference type="ChEBI" id="CHEBI:59776"/>
        <dbReference type="EC" id="2.2.1.7"/>
    </reaction>
</comment>
<keyword evidence="5 10" id="KW-0479">Metal-binding</keyword>
<evidence type="ECO:0000256" key="8">
    <source>
        <dbReference type="ARBA" id="ARBA00023052"/>
    </source>
</evidence>
<dbReference type="SUPFAM" id="SSF52922">
    <property type="entry name" value="TK C-terminal domain-like"/>
    <property type="match status" value="1"/>
</dbReference>
<dbReference type="PANTHER" id="PTHR43322:SF5">
    <property type="entry name" value="1-DEOXY-D-XYLULOSE-5-PHOSPHATE SYNTHASE, CHLOROPLASTIC"/>
    <property type="match status" value="1"/>
</dbReference>
<dbReference type="SUPFAM" id="SSF52518">
    <property type="entry name" value="Thiamin diphosphate-binding fold (THDP-binding)"/>
    <property type="match status" value="2"/>
</dbReference>
<feature type="binding site" evidence="10">
    <location>
        <position position="144"/>
    </location>
    <ligand>
        <name>Mg(2+)</name>
        <dbReference type="ChEBI" id="CHEBI:18420"/>
    </ligand>
</feature>
<dbReference type="EC" id="2.2.1.7" evidence="10"/>
<dbReference type="Proteomes" id="UP001208017">
    <property type="component" value="Unassembled WGS sequence"/>
</dbReference>
<keyword evidence="7 10" id="KW-0784">Thiamine biosynthesis</keyword>
<dbReference type="Gene3D" id="3.40.50.920">
    <property type="match status" value="1"/>
</dbReference>
<dbReference type="SMART" id="SM00861">
    <property type="entry name" value="Transket_pyr"/>
    <property type="match status" value="1"/>
</dbReference>
<dbReference type="NCBIfam" id="NF003933">
    <property type="entry name" value="PRK05444.2-2"/>
    <property type="match status" value="1"/>
</dbReference>
<accession>A0ABT3X3Q2</accession>
<comment type="cofactor">
    <cofactor evidence="10">
        <name>Mg(2+)</name>
        <dbReference type="ChEBI" id="CHEBI:18420"/>
    </cofactor>
    <text evidence="10">Binds 1 Mg(2+) ion per subunit.</text>
</comment>
<evidence type="ECO:0000256" key="10">
    <source>
        <dbReference type="HAMAP-Rule" id="MF_00315"/>
    </source>
</evidence>
<dbReference type="InterPro" id="IPR005475">
    <property type="entry name" value="Transketolase-like_Pyr-bd"/>
</dbReference>
<feature type="domain" description="Transketolase-like pyrimidine-binding" evidence="11">
    <location>
        <begin position="320"/>
        <end position="485"/>
    </location>
</feature>
<feature type="binding site" evidence="10">
    <location>
        <begin position="113"/>
        <end position="115"/>
    </location>
    <ligand>
        <name>thiamine diphosphate</name>
        <dbReference type="ChEBI" id="CHEBI:58937"/>
    </ligand>
</feature>
<comment type="subunit">
    <text evidence="3 10">Homodimer.</text>
</comment>
<evidence type="ECO:0000313" key="13">
    <source>
        <dbReference type="Proteomes" id="UP001208017"/>
    </source>
</evidence>
<reference evidence="12 13" key="1">
    <citation type="submission" date="2022-11" db="EMBL/GenBank/DDBJ databases">
        <title>Study of microbial diversity in lake waters.</title>
        <authorList>
            <person name="Zhang J."/>
        </authorList>
    </citation>
    <scope>NUCLEOTIDE SEQUENCE [LARGE SCALE GENOMIC DNA]</scope>
    <source>
        <strain evidence="12 13">DT12</strain>
    </source>
</reference>